<gene>
    <name evidence="2" type="ORF">DK847_07530</name>
</gene>
<protein>
    <submittedName>
        <fullName evidence="2">Histidine ammonia-lyase</fullName>
    </submittedName>
</protein>
<dbReference type="PANTHER" id="PTHR10362">
    <property type="entry name" value="HISTIDINE AMMONIA-LYASE"/>
    <property type="match status" value="1"/>
</dbReference>
<proteinExistence type="predicted"/>
<dbReference type="GO" id="GO:0016841">
    <property type="term" value="F:ammonia-lyase activity"/>
    <property type="evidence" value="ECO:0007669"/>
    <property type="project" value="UniProtKB-ARBA"/>
</dbReference>
<keyword evidence="2" id="KW-0456">Lyase</keyword>
<dbReference type="Gene3D" id="1.20.200.10">
    <property type="entry name" value="Fumarase/aspartase (Central domain)"/>
    <property type="match status" value="1"/>
</dbReference>
<evidence type="ECO:0000313" key="2">
    <source>
        <dbReference type="EMBL" id="PZF77173.1"/>
    </source>
</evidence>
<evidence type="ECO:0000313" key="3">
    <source>
        <dbReference type="Proteomes" id="UP000248795"/>
    </source>
</evidence>
<keyword evidence="3" id="KW-1185">Reference proteome</keyword>
<dbReference type="InterPro" id="IPR024083">
    <property type="entry name" value="Fumarase/histidase_N"/>
</dbReference>
<dbReference type="EMBL" id="QKVK01000003">
    <property type="protein sequence ID" value="PZF77173.1"/>
    <property type="molecule type" value="Genomic_DNA"/>
</dbReference>
<feature type="region of interest" description="Disordered" evidence="1">
    <location>
        <begin position="66"/>
        <end position="89"/>
    </location>
</feature>
<dbReference type="SUPFAM" id="SSF48557">
    <property type="entry name" value="L-aspartase-like"/>
    <property type="match status" value="1"/>
</dbReference>
<dbReference type="Gene3D" id="1.10.275.10">
    <property type="entry name" value="Fumarase/aspartase (N-terminal domain)"/>
    <property type="match status" value="1"/>
</dbReference>
<name>A0A2W2CAH0_9HYPH</name>
<sequence>MTVTLGSRADLTLEAARRVAWGGEPVALGDAAKLKIAQARQDFLTLIAREDIVIYGVNTGYGHQAKRRLTPAERTEQAKAPTHHRAASWGDPLPQRVLRGIVLARLANVIEGHAALSPHVADAVVAMLGGESLPPVPARGQGGAGEILSLSYLFLPLSQTVELAEKDLLSLINGSPAASALVTDAALAARARLELVADVFALAAEAFNAPLGHFAAELETLWNNPHDAWALDALRRRIGGGHGGERRPYQAPVSIRIMPRILGEAHRAMAAAETIAAQSLAAVSDNPVVFPAGERLGPDEVVSTGGYHNAQAPAAMDALTAADANLAVLCSRVASKLQDGPVSLLPPFLGYPEGRDYLGCLAMAMVGYEEEIRMLAQPTLLPGSESGGFAQDDVASPVFLAWTKQEKAGELLELSLASLAPVALRAFDVTGRPVPEALRPLAAQIRQHFPDDGEVTAMGQRCASLAAGFRARVYSA</sequence>
<evidence type="ECO:0000256" key="1">
    <source>
        <dbReference type="SAM" id="MobiDB-lite"/>
    </source>
</evidence>
<accession>A0A2W2CAH0</accession>
<reference evidence="3" key="1">
    <citation type="submission" date="2018-06" db="EMBL/GenBank/DDBJ databases">
        <title>Aestuariibacter litoralis strain KCTC 52945T.</title>
        <authorList>
            <person name="Li X."/>
            <person name="Salam N."/>
            <person name="Li J.-L."/>
            <person name="Chen Y.-M."/>
            <person name="Yang Z.-W."/>
            <person name="Zhang L.-Y."/>
            <person name="Han M.-X."/>
            <person name="Xiao M."/>
            <person name="Li W.-J."/>
        </authorList>
    </citation>
    <scope>NUCLEOTIDE SEQUENCE [LARGE SCALE GENOMIC DNA]</scope>
    <source>
        <strain evidence="3">KCTC 52945</strain>
    </source>
</reference>
<dbReference type="AlphaFoldDB" id="A0A2W2CAH0"/>
<dbReference type="Proteomes" id="UP000248795">
    <property type="component" value="Unassembled WGS sequence"/>
</dbReference>
<dbReference type="Pfam" id="PF00221">
    <property type="entry name" value="Lyase_aromatic"/>
    <property type="match status" value="1"/>
</dbReference>
<organism evidence="2 3">
    <name type="scientific">Aestuariivirga litoralis</name>
    <dbReference type="NCBI Taxonomy" id="2650924"/>
    <lineage>
        <taxon>Bacteria</taxon>
        <taxon>Pseudomonadati</taxon>
        <taxon>Pseudomonadota</taxon>
        <taxon>Alphaproteobacteria</taxon>
        <taxon>Hyphomicrobiales</taxon>
        <taxon>Aestuariivirgaceae</taxon>
        <taxon>Aestuariivirga</taxon>
    </lineage>
</organism>
<comment type="caution">
    <text evidence="2">The sequence shown here is derived from an EMBL/GenBank/DDBJ whole genome shotgun (WGS) entry which is preliminary data.</text>
</comment>
<dbReference type="InterPro" id="IPR001106">
    <property type="entry name" value="Aromatic_Lyase"/>
</dbReference>
<dbReference type="InterPro" id="IPR008948">
    <property type="entry name" value="L-Aspartase-like"/>
</dbReference>
<dbReference type="RefSeq" id="WP_111197429.1">
    <property type="nucleotide sequence ID" value="NZ_QKVK01000003.1"/>
</dbReference>